<sequence length="129" mass="14753">MDDGTLLKAGQPIVVLSNTQLQLEVMRNEAAVTEQLNNMRTIELSLEQNRLNHKRNLIEIEYEIKKLNRQLTREQSALAAGNLTLSALEQTTDLLDYYKQRKQITLESQKTDALMQEHQLKFLTLSGGV</sequence>
<accession>A0ABU3QW45</accession>
<keyword evidence="1" id="KW-0175">Coiled coil</keyword>
<evidence type="ECO:0008006" key="4">
    <source>
        <dbReference type="Google" id="ProtNLM"/>
    </source>
</evidence>
<evidence type="ECO:0000256" key="1">
    <source>
        <dbReference type="SAM" id="Coils"/>
    </source>
</evidence>
<gene>
    <name evidence="2" type="ORF">RT723_01085</name>
</gene>
<name>A0ABU3QW45_9GAMM</name>
<dbReference type="RefSeq" id="WP_315945541.1">
    <property type="nucleotide sequence ID" value="NZ_JAWCUA010000001.1"/>
</dbReference>
<reference evidence="2 3" key="1">
    <citation type="submission" date="2023-10" db="EMBL/GenBank/DDBJ databases">
        <title>Psychrosphaera aquimaarina strain SW33 isolated from seawater.</title>
        <authorList>
            <person name="Bayburt H."/>
            <person name="Kim J.M."/>
            <person name="Choi B.J."/>
            <person name="Jeon C.O."/>
        </authorList>
    </citation>
    <scope>NUCLEOTIDE SEQUENCE [LARGE SCALE GENOMIC DNA]</scope>
    <source>
        <strain evidence="2 3">KCTC 52743</strain>
    </source>
</reference>
<dbReference type="EMBL" id="JAWCUA010000001">
    <property type="protein sequence ID" value="MDU0111625.1"/>
    <property type="molecule type" value="Genomic_DNA"/>
</dbReference>
<feature type="coiled-coil region" evidence="1">
    <location>
        <begin position="50"/>
        <end position="77"/>
    </location>
</feature>
<comment type="caution">
    <text evidence="2">The sequence shown here is derived from an EMBL/GenBank/DDBJ whole genome shotgun (WGS) entry which is preliminary data.</text>
</comment>
<keyword evidence="3" id="KW-1185">Reference proteome</keyword>
<organism evidence="2 3">
    <name type="scientific">Psychrosphaera aquimarina</name>
    <dbReference type="NCBI Taxonomy" id="2044854"/>
    <lineage>
        <taxon>Bacteria</taxon>
        <taxon>Pseudomonadati</taxon>
        <taxon>Pseudomonadota</taxon>
        <taxon>Gammaproteobacteria</taxon>
        <taxon>Alteromonadales</taxon>
        <taxon>Pseudoalteromonadaceae</taxon>
        <taxon>Psychrosphaera</taxon>
    </lineage>
</organism>
<protein>
    <recommendedName>
        <fullName evidence="4">Outer membrane efflux protein</fullName>
    </recommendedName>
</protein>
<evidence type="ECO:0000313" key="3">
    <source>
        <dbReference type="Proteomes" id="UP001257914"/>
    </source>
</evidence>
<proteinExistence type="predicted"/>
<dbReference type="Proteomes" id="UP001257914">
    <property type="component" value="Unassembled WGS sequence"/>
</dbReference>
<evidence type="ECO:0000313" key="2">
    <source>
        <dbReference type="EMBL" id="MDU0111625.1"/>
    </source>
</evidence>